<feature type="signal peptide" evidence="4">
    <location>
        <begin position="1"/>
        <end position="17"/>
    </location>
</feature>
<feature type="repeat" description="PPR" evidence="3">
    <location>
        <begin position="290"/>
        <end position="324"/>
    </location>
</feature>
<accession>A0A2I0B5F9</accession>
<evidence type="ECO:0000256" key="3">
    <source>
        <dbReference type="PROSITE-ProRule" id="PRU00708"/>
    </source>
</evidence>
<dbReference type="NCBIfam" id="TIGR00756">
    <property type="entry name" value="PPR"/>
    <property type="match status" value="7"/>
</dbReference>
<dbReference type="PROSITE" id="PS51375">
    <property type="entry name" value="PPR"/>
    <property type="match status" value="8"/>
</dbReference>
<feature type="repeat" description="PPR" evidence="3">
    <location>
        <begin position="325"/>
        <end position="359"/>
    </location>
</feature>
<reference evidence="5 6" key="1">
    <citation type="journal article" date="2017" name="Nature">
        <title>The Apostasia genome and the evolution of orchids.</title>
        <authorList>
            <person name="Zhang G.Q."/>
            <person name="Liu K.W."/>
            <person name="Li Z."/>
            <person name="Lohaus R."/>
            <person name="Hsiao Y.Y."/>
            <person name="Niu S.C."/>
            <person name="Wang J.Y."/>
            <person name="Lin Y.C."/>
            <person name="Xu Q."/>
            <person name="Chen L.J."/>
            <person name="Yoshida K."/>
            <person name="Fujiwara S."/>
            <person name="Wang Z.W."/>
            <person name="Zhang Y.Q."/>
            <person name="Mitsuda N."/>
            <person name="Wang M."/>
            <person name="Liu G.H."/>
            <person name="Pecoraro L."/>
            <person name="Huang H.X."/>
            <person name="Xiao X.J."/>
            <person name="Lin M."/>
            <person name="Wu X.Y."/>
            <person name="Wu W.L."/>
            <person name="Chen Y.Y."/>
            <person name="Chang S.B."/>
            <person name="Sakamoto S."/>
            <person name="Ohme-Takagi M."/>
            <person name="Yagi M."/>
            <person name="Zeng S.J."/>
            <person name="Shen C.Y."/>
            <person name="Yeh C.M."/>
            <person name="Luo Y.B."/>
            <person name="Tsai W.C."/>
            <person name="Van de Peer Y."/>
            <person name="Liu Z.J."/>
        </authorList>
    </citation>
    <scope>NUCLEOTIDE SEQUENCE [LARGE SCALE GENOMIC DNA]</scope>
    <source>
        <strain evidence="6">cv. Shenzhen</strain>
        <tissue evidence="5">Stem</tissue>
    </source>
</reference>
<dbReference type="EMBL" id="KZ451911">
    <property type="protein sequence ID" value="PKA63034.1"/>
    <property type="molecule type" value="Genomic_DNA"/>
</dbReference>
<dbReference type="EC" id="2.1.1.204" evidence="5"/>
<feature type="chain" id="PRO_5014156905" evidence="4">
    <location>
        <begin position="18"/>
        <end position="755"/>
    </location>
</feature>
<protein>
    <submittedName>
        <fullName evidence="5">Pentatricopeptide repeat-containing protein</fullName>
        <ecNumber evidence="5">2.1.1.204</ecNumber>
    </submittedName>
</protein>
<feature type="repeat" description="PPR" evidence="3">
    <location>
        <begin position="255"/>
        <end position="289"/>
    </location>
</feature>
<dbReference type="AlphaFoldDB" id="A0A2I0B5F9"/>
<dbReference type="OrthoDB" id="185373at2759"/>
<dbReference type="InterPro" id="IPR050667">
    <property type="entry name" value="PPR-containing_protein"/>
</dbReference>
<name>A0A2I0B5F9_9ASPA</name>
<feature type="repeat" description="PPR" evidence="3">
    <location>
        <begin position="495"/>
        <end position="529"/>
    </location>
</feature>
<keyword evidence="5" id="KW-0489">Methyltransferase</keyword>
<keyword evidence="4" id="KW-0732">Signal</keyword>
<keyword evidence="5" id="KW-0808">Transferase</keyword>
<comment type="similarity">
    <text evidence="1">Belongs to the PPR family. P subfamily.</text>
</comment>
<dbReference type="PANTHER" id="PTHR47939">
    <property type="entry name" value="MEMBRANE-ASSOCIATED SALT-INDUCIBLE PROTEIN-LIKE"/>
    <property type="match status" value="1"/>
</dbReference>
<feature type="repeat" description="PPR" evidence="3">
    <location>
        <begin position="460"/>
        <end position="494"/>
    </location>
</feature>
<evidence type="ECO:0000256" key="1">
    <source>
        <dbReference type="ARBA" id="ARBA00007626"/>
    </source>
</evidence>
<dbReference type="InterPro" id="IPR002885">
    <property type="entry name" value="PPR_rpt"/>
</dbReference>
<dbReference type="GO" id="GO:0032259">
    <property type="term" value="P:methylation"/>
    <property type="evidence" value="ECO:0007669"/>
    <property type="project" value="UniProtKB-KW"/>
</dbReference>
<keyword evidence="2" id="KW-0677">Repeat</keyword>
<dbReference type="Pfam" id="PF13041">
    <property type="entry name" value="PPR_2"/>
    <property type="match status" value="3"/>
</dbReference>
<feature type="repeat" description="PPR" evidence="3">
    <location>
        <begin position="600"/>
        <end position="634"/>
    </location>
</feature>
<dbReference type="PANTHER" id="PTHR47939:SF13">
    <property type="entry name" value="OS03G0201400 PROTEIN"/>
    <property type="match status" value="1"/>
</dbReference>
<organism evidence="5 6">
    <name type="scientific">Apostasia shenzhenica</name>
    <dbReference type="NCBI Taxonomy" id="1088818"/>
    <lineage>
        <taxon>Eukaryota</taxon>
        <taxon>Viridiplantae</taxon>
        <taxon>Streptophyta</taxon>
        <taxon>Embryophyta</taxon>
        <taxon>Tracheophyta</taxon>
        <taxon>Spermatophyta</taxon>
        <taxon>Magnoliopsida</taxon>
        <taxon>Liliopsida</taxon>
        <taxon>Asparagales</taxon>
        <taxon>Orchidaceae</taxon>
        <taxon>Apostasioideae</taxon>
        <taxon>Apostasia</taxon>
    </lineage>
</organism>
<evidence type="ECO:0000313" key="6">
    <source>
        <dbReference type="Proteomes" id="UP000236161"/>
    </source>
</evidence>
<dbReference type="GO" id="GO:0008168">
    <property type="term" value="F:methyltransferase activity"/>
    <property type="evidence" value="ECO:0007669"/>
    <property type="project" value="UniProtKB-KW"/>
</dbReference>
<dbReference type="Pfam" id="PF01535">
    <property type="entry name" value="PPR"/>
    <property type="match status" value="2"/>
</dbReference>
<feature type="repeat" description="PPR" evidence="3">
    <location>
        <begin position="220"/>
        <end position="254"/>
    </location>
</feature>
<evidence type="ECO:0000313" key="5">
    <source>
        <dbReference type="EMBL" id="PKA63034.1"/>
    </source>
</evidence>
<evidence type="ECO:0000256" key="4">
    <source>
        <dbReference type="SAM" id="SignalP"/>
    </source>
</evidence>
<sequence>MGLMSACGVLLVDLSQGACYDANEMKLLAMAPKFPTLFFSRRFPIWVPHSFRFASSAASVQSAPKSKEYRSAICFLEKNLHPDALLEVLDSMSDLPSATSIFRWASRQRNFQQTAQTYVHIILKLGAAGEGEEMEFYLKEMIKLDCFDRESNLGLLIESFNRILRPRQALKVFEIARSANLTIPLLSCNVLLGAFVSESVNFNVLLFVYKEMVKARLLPDVHTLNCIIKGLCLTDQLDSALSQFQRMEKKHCIPNSWTFELIICGLCSVGRAGEAVDIWKQMVGVHCDVHPEFYERILPLFCGANKLEEAVKLFKMMKDDGVSSNSYLYGVMIKCMCEHLQLENALKMFEEMTGLELTPTEGSYVDIVYGCCKLGKFFQAVKFLSGSDPHHSGPYDALISSFCDVGRITEAMSLLKVMIEKGLCSSLSWNIIIGLFCEKGNVTKAFEVLCRMIVSSYRPDDVTYSSLVSGYCKNSEFGKALQIFKKACTEDMPLDMRSCSELIEGLCRVKKIKEAAEVFYHVIVGGSSPDVVSLEILVEEMCFIGKIGEAIKVRLLASCNGIFFLASTCITIMIRILELNKERCVLPLLAQMLVEGYTLDLNSYCIMTQGLCVGGTTKVAADLFNRMVDDGIVPGSKKLEKLIKNFADSSNLKLVSRSLEKLVEGGELSAAMYNIVISGLLKEELKPLACKFLDWMLERDWVPDPHTHGLLVGSVDSEARADSITVDREDIDKISNILAEGLESSASHIFKTLQK</sequence>
<feature type="repeat" description="PPR" evidence="3">
    <location>
        <begin position="425"/>
        <end position="459"/>
    </location>
</feature>
<evidence type="ECO:0000256" key="2">
    <source>
        <dbReference type="ARBA" id="ARBA00022737"/>
    </source>
</evidence>
<dbReference type="Gene3D" id="1.25.40.10">
    <property type="entry name" value="Tetratricopeptide repeat domain"/>
    <property type="match status" value="6"/>
</dbReference>
<keyword evidence="6" id="KW-1185">Reference proteome</keyword>
<gene>
    <name evidence="5" type="primary">MEE40</name>
    <name evidence="5" type="ORF">AXF42_Ash007830</name>
</gene>
<proteinExistence type="inferred from homology"/>
<dbReference type="InterPro" id="IPR011990">
    <property type="entry name" value="TPR-like_helical_dom_sf"/>
</dbReference>
<dbReference type="Proteomes" id="UP000236161">
    <property type="component" value="Unassembled WGS sequence"/>
</dbReference>